<dbReference type="SUPFAM" id="SSF53335">
    <property type="entry name" value="S-adenosyl-L-methionine-dependent methyltransferases"/>
    <property type="match status" value="1"/>
</dbReference>
<dbReference type="InterPro" id="IPR029063">
    <property type="entry name" value="SAM-dependent_MTases_sf"/>
</dbReference>
<dbReference type="AlphaFoldDB" id="A0A6M4M9W3"/>
<name>A0A6M4M9W3_9ALTE</name>
<reference evidence="5" key="1">
    <citation type="submission" date="2014-12" db="EMBL/GenBank/DDBJ databases">
        <title>Complete genome sequence of a multi-drug resistant Klebsiella pneumoniae.</title>
        <authorList>
            <person name="Hua X."/>
            <person name="Chen Q."/>
            <person name="Li X."/>
            <person name="Feng Y."/>
            <person name="Ruan Z."/>
            <person name="Yu Y."/>
        </authorList>
    </citation>
    <scope>NUCLEOTIDE SEQUENCE [LARGE SCALE GENOMIC DNA]</scope>
    <source>
        <strain evidence="5">5.12</strain>
    </source>
</reference>
<sequence>MEPQIITDLPAVEFYDFEPDTGDLRSEVIAGLSSSPKYLPPKYFYDQRGSELFDQICELPEYYVTRTELGLLQRHGEEMAALAGKDAVLMELGSGSSMKIRTLLAALQPQAYVAMDISKDHLLGAATQLAEDFGWLEVHAVCVDYSQPWEFPYQKQGRRTAFFPGSSLGNFEPGAAKTLLSQIGDLVGRGGGLLIGIDLQKDVTVLEAAYNDAQGVTEAFNKNLLMRLNAELKANFDIDNFTHKALWNPAQNRIEMHLFSQIQQTIQIDGHKFNLAPGESIHTENSYKYTLKQFQTLASSAGFETLKVWTDDDDLFSVHYLQFR</sequence>
<dbReference type="GO" id="GO:0052706">
    <property type="term" value="F:L-histidine N(alpha)-methyltransferase activity"/>
    <property type="evidence" value="ECO:0007669"/>
    <property type="project" value="UniProtKB-EC"/>
</dbReference>
<evidence type="ECO:0000313" key="5">
    <source>
        <dbReference type="Proteomes" id="UP000219285"/>
    </source>
</evidence>
<dbReference type="PANTHER" id="PTHR43397:SF1">
    <property type="entry name" value="ERGOTHIONEINE BIOSYNTHESIS PROTEIN 1"/>
    <property type="match status" value="1"/>
</dbReference>
<dbReference type="Proteomes" id="UP000219285">
    <property type="component" value="Chromosome"/>
</dbReference>
<dbReference type="InterPro" id="IPR019257">
    <property type="entry name" value="MeTrfase_dom"/>
</dbReference>
<dbReference type="PANTHER" id="PTHR43397">
    <property type="entry name" value="ERGOTHIONEINE BIOSYNTHESIS PROTEIN 1"/>
    <property type="match status" value="1"/>
</dbReference>
<dbReference type="GO" id="GO:0032259">
    <property type="term" value="P:methylation"/>
    <property type="evidence" value="ECO:0007669"/>
    <property type="project" value="UniProtKB-KW"/>
</dbReference>
<dbReference type="InterPro" id="IPR035094">
    <property type="entry name" value="EgtD"/>
</dbReference>
<dbReference type="PIRSF" id="PIRSF018005">
    <property type="entry name" value="UCP018005"/>
    <property type="match status" value="1"/>
</dbReference>
<dbReference type="KEGG" id="apel:CA267_003710"/>
<dbReference type="Pfam" id="PF10017">
    <property type="entry name" value="Methyltransf_33"/>
    <property type="match status" value="1"/>
</dbReference>
<keyword evidence="1 4" id="KW-0489">Methyltransferase</keyword>
<dbReference type="EC" id="2.1.1.44" evidence="4"/>
<accession>A0A6M4M9W3</accession>
<keyword evidence="2 4" id="KW-0808">Transferase</keyword>
<evidence type="ECO:0000256" key="2">
    <source>
        <dbReference type="ARBA" id="ARBA00022679"/>
    </source>
</evidence>
<dbReference type="OrthoDB" id="5289726at2"/>
<gene>
    <name evidence="4" type="primary">egtD</name>
    <name evidence="4" type="ORF">CA267_003710</name>
</gene>
<dbReference type="RefSeq" id="WP_075608735.1">
    <property type="nucleotide sequence ID" value="NZ_CP052766.1"/>
</dbReference>
<evidence type="ECO:0000256" key="1">
    <source>
        <dbReference type="ARBA" id="ARBA00022603"/>
    </source>
</evidence>
<evidence type="ECO:0000259" key="3">
    <source>
        <dbReference type="Pfam" id="PF10017"/>
    </source>
</evidence>
<dbReference type="EMBL" id="CP052766">
    <property type="protein sequence ID" value="QJR79953.1"/>
    <property type="molecule type" value="Genomic_DNA"/>
</dbReference>
<dbReference type="InterPro" id="IPR051128">
    <property type="entry name" value="EgtD_Methyltrsf_superfamily"/>
</dbReference>
<reference evidence="4 5" key="2">
    <citation type="submission" date="2020-04" db="EMBL/GenBank/DDBJ databases">
        <title>Complete genome sequence of Alteromonas pelagimontana 5.12T.</title>
        <authorList>
            <person name="Sinha R.K."/>
            <person name="Krishnan K.P."/>
            <person name="Kurian J.P."/>
        </authorList>
    </citation>
    <scope>NUCLEOTIDE SEQUENCE [LARGE SCALE GENOMIC DNA]</scope>
    <source>
        <strain evidence="4 5">5.12</strain>
    </source>
</reference>
<dbReference type="InterPro" id="IPR017804">
    <property type="entry name" value="MeTrfase_EgtD-like"/>
</dbReference>
<protein>
    <submittedName>
        <fullName evidence="4">L-histidine N(Alpha)-methyltransferase</fullName>
        <ecNumber evidence="4">2.1.1.44</ecNumber>
    </submittedName>
</protein>
<dbReference type="NCBIfam" id="TIGR03438">
    <property type="entry name" value="egtD_ergothio"/>
    <property type="match status" value="1"/>
</dbReference>
<organism evidence="4 5">
    <name type="scientific">Alteromonas pelagimontana</name>
    <dbReference type="NCBI Taxonomy" id="1858656"/>
    <lineage>
        <taxon>Bacteria</taxon>
        <taxon>Pseudomonadati</taxon>
        <taxon>Pseudomonadota</taxon>
        <taxon>Gammaproteobacteria</taxon>
        <taxon>Alteromonadales</taxon>
        <taxon>Alteromonadaceae</taxon>
        <taxon>Alteromonas/Salinimonas group</taxon>
        <taxon>Alteromonas</taxon>
    </lineage>
</organism>
<dbReference type="Gene3D" id="3.40.50.150">
    <property type="entry name" value="Vaccinia Virus protein VP39"/>
    <property type="match status" value="1"/>
</dbReference>
<proteinExistence type="predicted"/>
<keyword evidence="5" id="KW-1185">Reference proteome</keyword>
<feature type="domain" description="Histidine-specific methyltransferase SAM-dependent" evidence="3">
    <location>
        <begin position="25"/>
        <end position="322"/>
    </location>
</feature>
<evidence type="ECO:0000313" key="4">
    <source>
        <dbReference type="EMBL" id="QJR79953.1"/>
    </source>
</evidence>